<evidence type="ECO:0000313" key="3">
    <source>
        <dbReference type="Proteomes" id="UP000178395"/>
    </source>
</evidence>
<evidence type="ECO:0000313" key="2">
    <source>
        <dbReference type="EMBL" id="OGD35060.1"/>
    </source>
</evidence>
<dbReference type="Gene3D" id="1.10.10.580">
    <property type="entry name" value="Structural maintenance of chromosome 1. Chain E"/>
    <property type="match status" value="1"/>
</dbReference>
<protein>
    <recommendedName>
        <fullName evidence="1">Segregation and condensation protein A</fullName>
    </recommendedName>
</protein>
<organism evidence="2 3">
    <name type="scientific">Candidatus Azambacteria bacterium RIFCSPHIGHO2_01_46_10</name>
    <dbReference type="NCBI Taxonomy" id="1797293"/>
    <lineage>
        <taxon>Bacteria</taxon>
        <taxon>Candidatus Azamiibacteriota</taxon>
    </lineage>
</organism>
<dbReference type="PANTHER" id="PTHR33969:SF2">
    <property type="entry name" value="SEGREGATION AND CONDENSATION PROTEIN A"/>
    <property type="match status" value="1"/>
</dbReference>
<evidence type="ECO:0000256" key="1">
    <source>
        <dbReference type="ARBA" id="ARBA00044777"/>
    </source>
</evidence>
<name>A0A1F5BWT6_9BACT</name>
<dbReference type="Proteomes" id="UP000178395">
    <property type="component" value="Unassembled WGS sequence"/>
</dbReference>
<comment type="caution">
    <text evidence="2">The sequence shown here is derived from an EMBL/GenBank/DDBJ whole genome shotgun (WGS) entry which is preliminary data.</text>
</comment>
<proteinExistence type="predicted"/>
<dbReference type="Gene3D" id="6.10.250.2410">
    <property type="match status" value="1"/>
</dbReference>
<dbReference type="PANTHER" id="PTHR33969">
    <property type="entry name" value="SEGREGATION AND CONDENSATION PROTEIN A"/>
    <property type="match status" value="1"/>
</dbReference>
<gene>
    <name evidence="2" type="ORF">A2W39_01630</name>
</gene>
<dbReference type="InterPro" id="IPR003768">
    <property type="entry name" value="ScpA"/>
</dbReference>
<sequence length="247" mass="28576">MAYQVNLTKFTGPLDLLLSLIEEKKLAINEISLAQVAEQFLDYLKNLEEEFGDLSRDQEKSFEYQRVLSDFLVIASRLILIKSRALLPTLVLTEEEETDIKDLERRLGEYKKIRELAHELGQFARGREAFYAREFYRNMQVVFYPPKDITPAALYRAYEAVIRTLPKLERLETDSVKKVVTLEEKMKELLERVAGSVEASFAQVTAGAKKRIDIVLSFLAILMLFRKHILDISQDKLFGQITIKPKI</sequence>
<dbReference type="AlphaFoldDB" id="A0A1F5BWT6"/>
<reference evidence="2 3" key="1">
    <citation type="journal article" date="2016" name="Nat. Commun.">
        <title>Thousands of microbial genomes shed light on interconnected biogeochemical processes in an aquifer system.</title>
        <authorList>
            <person name="Anantharaman K."/>
            <person name="Brown C.T."/>
            <person name="Hug L.A."/>
            <person name="Sharon I."/>
            <person name="Castelle C.J."/>
            <person name="Probst A.J."/>
            <person name="Thomas B.C."/>
            <person name="Singh A."/>
            <person name="Wilkins M.J."/>
            <person name="Karaoz U."/>
            <person name="Brodie E.L."/>
            <person name="Williams K.H."/>
            <person name="Hubbard S.S."/>
            <person name="Banfield J.F."/>
        </authorList>
    </citation>
    <scope>NUCLEOTIDE SEQUENCE [LARGE SCALE GENOMIC DNA]</scope>
</reference>
<dbReference type="Pfam" id="PF02616">
    <property type="entry name" value="SMC_ScpA"/>
    <property type="match status" value="1"/>
</dbReference>
<dbReference type="InterPro" id="IPR023093">
    <property type="entry name" value="ScpA-like_C"/>
</dbReference>
<accession>A0A1F5BWT6</accession>
<dbReference type="EMBL" id="MEYJ01000051">
    <property type="protein sequence ID" value="OGD35060.1"/>
    <property type="molecule type" value="Genomic_DNA"/>
</dbReference>